<dbReference type="InterPro" id="IPR016155">
    <property type="entry name" value="Mopterin_synth/thiamin_S_b"/>
</dbReference>
<dbReference type="GO" id="GO:1990133">
    <property type="term" value="C:molybdopterin adenylyltransferase complex"/>
    <property type="evidence" value="ECO:0007669"/>
    <property type="project" value="TreeGrafter"/>
</dbReference>
<dbReference type="InterPro" id="IPR012675">
    <property type="entry name" value="Beta-grasp_dom_sf"/>
</dbReference>
<evidence type="ECO:0000256" key="1">
    <source>
        <dbReference type="ARBA" id="ARBA00022741"/>
    </source>
</evidence>
<keyword evidence="1" id="KW-0547">Nucleotide-binding</keyword>
<dbReference type="CDD" id="cd00754">
    <property type="entry name" value="Ubl_MoaD"/>
    <property type="match status" value="1"/>
</dbReference>
<proteinExistence type="inferred from homology"/>
<name>A0A212T1M5_9BURK</name>
<dbReference type="Gene3D" id="3.10.20.30">
    <property type="match status" value="1"/>
</dbReference>
<sequence>MKVTVKFFASLRETLKTSQELLDVPVGVVTVADLREHLRARGDLWAEVLAEGKAIRMALNHEMVDGCVSLVDQAEVAFFPPVTGG</sequence>
<gene>
    <name evidence="4" type="ORF">SAMN06295916_0173</name>
</gene>
<comment type="similarity">
    <text evidence="2">Belongs to the MoaD family.</text>
</comment>
<dbReference type="RefSeq" id="WP_088812032.1">
    <property type="nucleotide sequence ID" value="NZ_FYEX01000001.1"/>
</dbReference>
<dbReference type="EMBL" id="FYEX01000001">
    <property type="protein sequence ID" value="SNC59937.1"/>
    <property type="molecule type" value="Genomic_DNA"/>
</dbReference>
<dbReference type="GO" id="GO:0006777">
    <property type="term" value="P:Mo-molybdopterin cofactor biosynthetic process"/>
    <property type="evidence" value="ECO:0007669"/>
    <property type="project" value="InterPro"/>
</dbReference>
<keyword evidence="5" id="KW-1185">Reference proteome</keyword>
<dbReference type="InterPro" id="IPR044672">
    <property type="entry name" value="MOCS2A"/>
</dbReference>
<dbReference type="PANTHER" id="PTHR33359">
    <property type="entry name" value="MOLYBDOPTERIN SYNTHASE SULFUR CARRIER SUBUNIT"/>
    <property type="match status" value="1"/>
</dbReference>
<evidence type="ECO:0000313" key="5">
    <source>
        <dbReference type="Proteomes" id="UP000197215"/>
    </source>
</evidence>
<evidence type="ECO:0000256" key="2">
    <source>
        <dbReference type="ARBA" id="ARBA00024200"/>
    </source>
</evidence>
<dbReference type="PANTHER" id="PTHR33359:SF1">
    <property type="entry name" value="MOLYBDOPTERIN SYNTHASE SULFUR CARRIER SUBUNIT"/>
    <property type="match status" value="1"/>
</dbReference>
<dbReference type="SUPFAM" id="SSF54285">
    <property type="entry name" value="MoaD/ThiS"/>
    <property type="match status" value="1"/>
</dbReference>
<dbReference type="Proteomes" id="UP000197215">
    <property type="component" value="Unassembled WGS sequence"/>
</dbReference>
<dbReference type="GO" id="GO:0000166">
    <property type="term" value="F:nucleotide binding"/>
    <property type="evidence" value="ECO:0007669"/>
    <property type="project" value="UniProtKB-KW"/>
</dbReference>
<dbReference type="AlphaFoldDB" id="A0A212T1M5"/>
<dbReference type="Pfam" id="PF02597">
    <property type="entry name" value="ThiS"/>
    <property type="match status" value="1"/>
</dbReference>
<dbReference type="OrthoDB" id="9801945at2"/>
<dbReference type="InterPro" id="IPR003749">
    <property type="entry name" value="ThiS/MoaD-like"/>
</dbReference>
<organism evidence="4 5">
    <name type="scientific">Polynucleobacter victoriensis</name>
    <dbReference type="NCBI Taxonomy" id="2049319"/>
    <lineage>
        <taxon>Bacteria</taxon>
        <taxon>Pseudomonadati</taxon>
        <taxon>Pseudomonadota</taxon>
        <taxon>Betaproteobacteria</taxon>
        <taxon>Burkholderiales</taxon>
        <taxon>Burkholderiaceae</taxon>
        <taxon>Polynucleobacter</taxon>
    </lineage>
</organism>
<reference evidence="4 5" key="1">
    <citation type="submission" date="2017-06" db="EMBL/GenBank/DDBJ databases">
        <authorList>
            <person name="Kim H.J."/>
            <person name="Triplett B.A."/>
        </authorList>
    </citation>
    <scope>NUCLEOTIDE SEQUENCE [LARGE SCALE GENOMIC DNA]</scope>
    <source>
        <strain evidence="4 5">MWH-VicM1</strain>
    </source>
</reference>
<evidence type="ECO:0000313" key="4">
    <source>
        <dbReference type="EMBL" id="SNC59937.1"/>
    </source>
</evidence>
<evidence type="ECO:0000256" key="3">
    <source>
        <dbReference type="ARBA" id="ARBA00024247"/>
    </source>
</evidence>
<dbReference type="NCBIfam" id="TIGR01682">
    <property type="entry name" value="moaD"/>
    <property type="match status" value="1"/>
</dbReference>
<accession>A0A212T1M5</accession>
<protein>
    <recommendedName>
        <fullName evidence="3">Molybdopterin synthase sulfur carrier subunit</fullName>
    </recommendedName>
</protein>